<dbReference type="EMBL" id="RYYV01000011">
    <property type="protein sequence ID" value="RUL73645.1"/>
    <property type="molecule type" value="Genomic_DNA"/>
</dbReference>
<dbReference type="OrthoDB" id="9807069at2"/>
<keyword evidence="1" id="KW-0805">Transcription regulation</keyword>
<evidence type="ECO:0000256" key="2">
    <source>
        <dbReference type="ARBA" id="ARBA00023125"/>
    </source>
</evidence>
<evidence type="ECO:0000259" key="4">
    <source>
        <dbReference type="PROSITE" id="PS51118"/>
    </source>
</evidence>
<proteinExistence type="predicted"/>
<keyword evidence="2" id="KW-0238">DNA-binding</keyword>
<comment type="caution">
    <text evidence="5">The sequence shown here is derived from an EMBL/GenBank/DDBJ whole genome shotgun (WGS) entry which is preliminary data.</text>
</comment>
<dbReference type="AlphaFoldDB" id="A0A432M3X6"/>
<dbReference type="InterPro" id="IPR002577">
    <property type="entry name" value="HTH_HxlR"/>
</dbReference>
<dbReference type="PANTHER" id="PTHR33204:SF18">
    <property type="entry name" value="TRANSCRIPTIONAL REGULATORY PROTEIN"/>
    <property type="match status" value="1"/>
</dbReference>
<keyword evidence="6" id="KW-1185">Reference proteome</keyword>
<dbReference type="RefSeq" id="WP_126685608.1">
    <property type="nucleotide sequence ID" value="NZ_RYYV01000011.1"/>
</dbReference>
<dbReference type="Gene3D" id="1.10.10.10">
    <property type="entry name" value="Winged helix-like DNA-binding domain superfamily/Winged helix DNA-binding domain"/>
    <property type="match status" value="1"/>
</dbReference>
<dbReference type="InterPro" id="IPR036388">
    <property type="entry name" value="WH-like_DNA-bd_sf"/>
</dbReference>
<dbReference type="Pfam" id="PF01638">
    <property type="entry name" value="HxlR"/>
    <property type="match status" value="1"/>
</dbReference>
<evidence type="ECO:0000313" key="5">
    <source>
        <dbReference type="EMBL" id="RUL73645.1"/>
    </source>
</evidence>
<organism evidence="5 6">
    <name type="scientific">Dyella choica</name>
    <dbReference type="NCBI Taxonomy" id="1927959"/>
    <lineage>
        <taxon>Bacteria</taxon>
        <taxon>Pseudomonadati</taxon>
        <taxon>Pseudomonadota</taxon>
        <taxon>Gammaproteobacteria</taxon>
        <taxon>Lysobacterales</taxon>
        <taxon>Rhodanobacteraceae</taxon>
        <taxon>Dyella</taxon>
    </lineage>
</organism>
<dbReference type="InterPro" id="IPR036390">
    <property type="entry name" value="WH_DNA-bd_sf"/>
</dbReference>
<sequence length="134" mass="15124">MAKKIVLPPDAFLDVCPSRNVLARVGQKWTVLAMVALHAEPMRFGDVKRRLQGVSQKMLTQTLRAMERDGLVERRLYDERPLRAEYALSPLGRALLPLVAALKSWAEESLPAVEASNRAYDRKLARKHARVHGL</sequence>
<accession>A0A432M3X6</accession>
<feature type="domain" description="HTH hxlR-type" evidence="4">
    <location>
        <begin position="16"/>
        <end position="114"/>
    </location>
</feature>
<evidence type="ECO:0000313" key="6">
    <source>
        <dbReference type="Proteomes" id="UP000274358"/>
    </source>
</evidence>
<name>A0A432M3X6_9GAMM</name>
<keyword evidence="3" id="KW-0804">Transcription</keyword>
<protein>
    <submittedName>
        <fullName evidence="5">Transcriptional regulator</fullName>
    </submittedName>
</protein>
<evidence type="ECO:0000256" key="3">
    <source>
        <dbReference type="ARBA" id="ARBA00023163"/>
    </source>
</evidence>
<gene>
    <name evidence="5" type="ORF">EKH80_15125</name>
</gene>
<evidence type="ECO:0000256" key="1">
    <source>
        <dbReference type="ARBA" id="ARBA00023015"/>
    </source>
</evidence>
<dbReference type="GO" id="GO:0003677">
    <property type="term" value="F:DNA binding"/>
    <property type="evidence" value="ECO:0007669"/>
    <property type="project" value="UniProtKB-KW"/>
</dbReference>
<dbReference type="Proteomes" id="UP000274358">
    <property type="component" value="Unassembled WGS sequence"/>
</dbReference>
<dbReference type="SUPFAM" id="SSF46785">
    <property type="entry name" value="Winged helix' DNA-binding domain"/>
    <property type="match status" value="1"/>
</dbReference>
<dbReference type="PROSITE" id="PS51118">
    <property type="entry name" value="HTH_HXLR"/>
    <property type="match status" value="1"/>
</dbReference>
<dbReference type="PANTHER" id="PTHR33204">
    <property type="entry name" value="TRANSCRIPTIONAL REGULATOR, MARR FAMILY"/>
    <property type="match status" value="1"/>
</dbReference>
<reference evidence="5 6" key="1">
    <citation type="submission" date="2018-12" db="EMBL/GenBank/DDBJ databases">
        <title>Dyella dinghuensis sp. nov. DHOA06 and Dyella choica sp. nov. 4M-K27, isolated from forest soil.</title>
        <authorList>
            <person name="Qiu L.-H."/>
            <person name="Gao Z.-H."/>
        </authorList>
    </citation>
    <scope>NUCLEOTIDE SEQUENCE [LARGE SCALE GENOMIC DNA]</scope>
    <source>
        <strain evidence="5 6">4M-K27</strain>
    </source>
</reference>